<gene>
    <name evidence="1" type="ORF">AWB68_06829</name>
</gene>
<evidence type="ECO:0000313" key="1">
    <source>
        <dbReference type="EMBL" id="SAL83237.1"/>
    </source>
</evidence>
<evidence type="ECO:0000313" key="2">
    <source>
        <dbReference type="Proteomes" id="UP000054770"/>
    </source>
</evidence>
<sequence>MANSAVIELVDNSIAPYRHDTTWMFDYEHFEF</sequence>
<organism evidence="1 2">
    <name type="scientific">Caballeronia choica</name>
    <dbReference type="NCBI Taxonomy" id="326476"/>
    <lineage>
        <taxon>Bacteria</taxon>
        <taxon>Pseudomonadati</taxon>
        <taxon>Pseudomonadota</taxon>
        <taxon>Betaproteobacteria</taxon>
        <taxon>Burkholderiales</taxon>
        <taxon>Burkholderiaceae</taxon>
        <taxon>Caballeronia</taxon>
    </lineage>
</organism>
<dbReference type="AlphaFoldDB" id="A0A158KQ45"/>
<reference evidence="1" key="1">
    <citation type="submission" date="2016-01" db="EMBL/GenBank/DDBJ databases">
        <authorList>
            <person name="Peeters C."/>
        </authorList>
    </citation>
    <scope>NUCLEOTIDE SEQUENCE [LARGE SCALE GENOMIC DNA]</scope>
    <source>
        <strain evidence="1">LMG 22940</strain>
    </source>
</reference>
<accession>A0A158KQ45</accession>
<proteinExistence type="predicted"/>
<dbReference type="EMBL" id="FCON02000134">
    <property type="protein sequence ID" value="SAL83237.1"/>
    <property type="molecule type" value="Genomic_DNA"/>
</dbReference>
<keyword evidence="2" id="KW-1185">Reference proteome</keyword>
<dbReference type="Proteomes" id="UP000054770">
    <property type="component" value="Unassembled WGS sequence"/>
</dbReference>
<name>A0A158KQ45_9BURK</name>
<comment type="caution">
    <text evidence="1">The sequence shown here is derived from an EMBL/GenBank/DDBJ whole genome shotgun (WGS) entry which is preliminary data.</text>
</comment>
<protein>
    <submittedName>
        <fullName evidence="1">Uncharacterized protein</fullName>
    </submittedName>
</protein>